<accession>A0A090ILW3</accession>
<feature type="coiled-coil region" evidence="1">
    <location>
        <begin position="48"/>
        <end position="103"/>
    </location>
</feature>
<keyword evidence="4" id="KW-1185">Reference proteome</keyword>
<feature type="signal peptide" evidence="2">
    <location>
        <begin position="1"/>
        <end position="24"/>
    </location>
</feature>
<dbReference type="EMBL" id="LN554846">
    <property type="protein sequence ID" value="CED71806.1"/>
    <property type="molecule type" value="Genomic_DNA"/>
</dbReference>
<sequence length="264" mass="30461">MKKHFLAMFLLSLIGLLGISAVSANSLTQAQVIEAKTNHSSQRTQQDIDKAAQQILELQTHIEQVTDSLSNLTIYRKHLTQIVSSQEKEIQQLQRQIDQIEETRQGIIPLMYHMLDELDRLLHTDLPIRFTARTERLEQLNALIIRADISDAEKFRRILEAFQIEMDYGYKIAAYQQTITLDDGSQRVVQQLHIGRIILISRSIDKQQAWIWQQDQQQWHSVLSEDLPALDNAFSIAHKQTPPQLLRLPLSVNTSIESNKKEAH</sequence>
<keyword evidence="1" id="KW-0175">Coiled coil</keyword>
<evidence type="ECO:0000256" key="2">
    <source>
        <dbReference type="SAM" id="SignalP"/>
    </source>
</evidence>
<evidence type="ECO:0000313" key="3">
    <source>
        <dbReference type="EMBL" id="CED71806.1"/>
    </source>
</evidence>
<gene>
    <name evidence="3" type="ORF">AWOD_I_1740</name>
</gene>
<keyword evidence="2" id="KW-0732">Signal</keyword>
<dbReference type="STRING" id="80852.AWOD_I_1740"/>
<evidence type="ECO:0000256" key="1">
    <source>
        <dbReference type="SAM" id="Coils"/>
    </source>
</evidence>
<dbReference type="Pfam" id="PF11932">
    <property type="entry name" value="DUF3450"/>
    <property type="match status" value="1"/>
</dbReference>
<proteinExistence type="predicted"/>
<dbReference type="AlphaFoldDB" id="A0A090ILW3"/>
<dbReference type="InterPro" id="IPR016866">
    <property type="entry name" value="UCP028069"/>
</dbReference>
<organism evidence="3 4">
    <name type="scientific">Aliivibrio wodanis</name>
    <dbReference type="NCBI Taxonomy" id="80852"/>
    <lineage>
        <taxon>Bacteria</taxon>
        <taxon>Pseudomonadati</taxon>
        <taxon>Pseudomonadota</taxon>
        <taxon>Gammaproteobacteria</taxon>
        <taxon>Vibrionales</taxon>
        <taxon>Vibrionaceae</taxon>
        <taxon>Aliivibrio</taxon>
    </lineage>
</organism>
<dbReference type="Proteomes" id="UP000032427">
    <property type="component" value="Chromosome 1"/>
</dbReference>
<dbReference type="PIRSF" id="PIRSF028069">
    <property type="entry name" value="UCP028069"/>
    <property type="match status" value="1"/>
</dbReference>
<dbReference type="PATRIC" id="fig|80852.17.peg.1794"/>
<protein>
    <submittedName>
        <fullName evidence="3">Membrane protein</fullName>
    </submittedName>
</protein>
<dbReference type="OrthoDB" id="5880116at2"/>
<dbReference type="KEGG" id="awd:AWOD_I_1740"/>
<reference evidence="4" key="1">
    <citation type="submission" date="2014-09" db="EMBL/GenBank/DDBJ databases">
        <authorList>
            <person name="Hjerde E."/>
        </authorList>
    </citation>
    <scope>NUCLEOTIDE SEQUENCE [LARGE SCALE GENOMIC DNA]</scope>
    <source>
        <strain evidence="4">06/09/139</strain>
    </source>
</reference>
<feature type="chain" id="PRO_5001857787" evidence="2">
    <location>
        <begin position="25"/>
        <end position="264"/>
    </location>
</feature>
<name>A0A090ILW3_9GAMM</name>
<dbReference type="SUPFAM" id="SSF58100">
    <property type="entry name" value="Bacterial hemolysins"/>
    <property type="match status" value="1"/>
</dbReference>
<evidence type="ECO:0000313" key="4">
    <source>
        <dbReference type="Proteomes" id="UP000032427"/>
    </source>
</evidence>
<dbReference type="HOGENOM" id="CLU_085088_0_0_6"/>